<name>A0A2C9K383_BIOGL</name>
<evidence type="ECO:0000256" key="3">
    <source>
        <dbReference type="ARBA" id="ARBA00022833"/>
    </source>
</evidence>
<keyword evidence="5" id="KW-0812">Transmembrane</keyword>
<organism evidence="7 8">
    <name type="scientific">Biomphalaria glabrata</name>
    <name type="common">Bloodfluke planorb</name>
    <name type="synonym">Freshwater snail</name>
    <dbReference type="NCBI Taxonomy" id="6526"/>
    <lineage>
        <taxon>Eukaryota</taxon>
        <taxon>Metazoa</taxon>
        <taxon>Spiralia</taxon>
        <taxon>Lophotrochozoa</taxon>
        <taxon>Mollusca</taxon>
        <taxon>Gastropoda</taxon>
        <taxon>Heterobranchia</taxon>
        <taxon>Euthyneura</taxon>
        <taxon>Panpulmonata</taxon>
        <taxon>Hygrophila</taxon>
        <taxon>Lymnaeoidea</taxon>
        <taxon>Planorbidae</taxon>
        <taxon>Biomphalaria</taxon>
    </lineage>
</organism>
<proteinExistence type="predicted"/>
<dbReference type="OrthoDB" id="202470at2759"/>
<dbReference type="Pfam" id="PF01753">
    <property type="entry name" value="zf-MYND"/>
    <property type="match status" value="1"/>
</dbReference>
<dbReference type="VEuPathDB" id="VectorBase:BGLB012359"/>
<keyword evidence="9" id="KW-1185">Reference proteome</keyword>
<dbReference type="GO" id="GO:0008270">
    <property type="term" value="F:zinc ion binding"/>
    <property type="evidence" value="ECO:0007669"/>
    <property type="project" value="UniProtKB-KW"/>
</dbReference>
<dbReference type="PROSITE" id="PS01360">
    <property type="entry name" value="ZF_MYND_1"/>
    <property type="match status" value="1"/>
</dbReference>
<dbReference type="RefSeq" id="XP_013096170.1">
    <property type="nucleotide sequence ID" value="XM_013240716.2"/>
</dbReference>
<evidence type="ECO:0000259" key="6">
    <source>
        <dbReference type="PROSITE" id="PS50865"/>
    </source>
</evidence>
<evidence type="ECO:0000313" key="8">
    <source>
        <dbReference type="Proteomes" id="UP000076420"/>
    </source>
</evidence>
<keyword evidence="1" id="KW-0479">Metal-binding</keyword>
<dbReference type="AlphaFoldDB" id="A0A2C9K383"/>
<evidence type="ECO:0000313" key="9">
    <source>
        <dbReference type="Proteomes" id="UP001165740"/>
    </source>
</evidence>
<gene>
    <name evidence="7" type="primary">106079542</name>
    <name evidence="10" type="synonym">LOC106079542</name>
</gene>
<dbReference type="PROSITE" id="PS50865">
    <property type="entry name" value="ZF_MYND_2"/>
    <property type="match status" value="1"/>
</dbReference>
<dbReference type="VEuPathDB" id="VectorBase:BGLAX_047100"/>
<evidence type="ECO:0000313" key="10">
    <source>
        <dbReference type="RefSeq" id="XP_013096170.1"/>
    </source>
</evidence>
<dbReference type="EnsemblMetazoa" id="BGLB012359-RB">
    <property type="protein sequence ID" value="BGLB012359-PB"/>
    <property type="gene ID" value="BGLB012359"/>
</dbReference>
<dbReference type="KEGG" id="bgt:106079542"/>
<evidence type="ECO:0000256" key="1">
    <source>
        <dbReference type="ARBA" id="ARBA00022723"/>
    </source>
</evidence>
<dbReference type="GeneID" id="106079542"/>
<evidence type="ECO:0000256" key="5">
    <source>
        <dbReference type="SAM" id="Phobius"/>
    </source>
</evidence>
<feature type="transmembrane region" description="Helical" evidence="5">
    <location>
        <begin position="150"/>
        <end position="168"/>
    </location>
</feature>
<dbReference type="SUPFAM" id="SSF144232">
    <property type="entry name" value="HIT/MYND zinc finger-like"/>
    <property type="match status" value="1"/>
</dbReference>
<keyword evidence="2 4" id="KW-0863">Zinc-finger</keyword>
<reference evidence="7" key="1">
    <citation type="submission" date="2020-05" db="UniProtKB">
        <authorList>
            <consortium name="EnsemblMetazoa"/>
        </authorList>
    </citation>
    <scope>IDENTIFICATION</scope>
    <source>
        <strain evidence="7">BB02</strain>
    </source>
</reference>
<dbReference type="Gene3D" id="6.10.140.2220">
    <property type="match status" value="1"/>
</dbReference>
<evidence type="ECO:0000256" key="2">
    <source>
        <dbReference type="ARBA" id="ARBA00022771"/>
    </source>
</evidence>
<protein>
    <submittedName>
        <fullName evidence="10">Uncharacterized protein LOC106079542 isoform X2</fullName>
    </submittedName>
</protein>
<reference evidence="10" key="2">
    <citation type="submission" date="2025-04" db="UniProtKB">
        <authorList>
            <consortium name="RefSeq"/>
        </authorList>
    </citation>
    <scope>IDENTIFICATION</scope>
</reference>
<sequence>MDLVQYNPIFADHQIRKYKGTCLTCNKESYTVKKCTRCWVAKYCDRVCQSKDFKSHKDVCVRISLFEKAKDKIDPELRDLMFQRAGYLGLSCFLGSLPDRTIYELLGQRVAVIVQILEVSVLETSITVRVRDVSNAEAHMIFCIKDPLQVLNILLLVYVAQFILLLNVPLRCHSLMNKVNDIIIIHTNQVSFIT</sequence>
<dbReference type="EnsemblMetazoa" id="BGLB012359-RC">
    <property type="protein sequence ID" value="BGLB012359-PC"/>
    <property type="gene ID" value="BGLB012359"/>
</dbReference>
<evidence type="ECO:0000256" key="4">
    <source>
        <dbReference type="PROSITE-ProRule" id="PRU00134"/>
    </source>
</evidence>
<keyword evidence="5" id="KW-0472">Membrane</keyword>
<keyword evidence="3" id="KW-0862">Zinc</keyword>
<keyword evidence="5" id="KW-1133">Transmembrane helix</keyword>
<dbReference type="InterPro" id="IPR002893">
    <property type="entry name" value="Znf_MYND"/>
</dbReference>
<dbReference type="Proteomes" id="UP001165740">
    <property type="component" value="Chromosome 15"/>
</dbReference>
<dbReference type="Proteomes" id="UP000076420">
    <property type="component" value="Unassembled WGS sequence"/>
</dbReference>
<accession>A0A2C9K383</accession>
<feature type="domain" description="MYND-type" evidence="6">
    <location>
        <begin position="22"/>
        <end position="60"/>
    </location>
</feature>
<evidence type="ECO:0000313" key="7">
    <source>
        <dbReference type="EnsemblMetazoa" id="BGLB012359-PB"/>
    </source>
</evidence>